<dbReference type="SUPFAM" id="SSF158472">
    <property type="entry name" value="HAMP domain-like"/>
    <property type="match status" value="1"/>
</dbReference>
<dbReference type="Pfam" id="PF00672">
    <property type="entry name" value="HAMP"/>
    <property type="match status" value="1"/>
</dbReference>
<keyword evidence="4" id="KW-0812">Transmembrane</keyword>
<gene>
    <name evidence="7" type="ORF">SS37A_20830</name>
</gene>
<keyword evidence="1" id="KW-0145">Chemotaxis</keyword>
<feature type="transmembrane region" description="Helical" evidence="4">
    <location>
        <begin position="30"/>
        <end position="51"/>
    </location>
</feature>
<dbReference type="PANTHER" id="PTHR43531">
    <property type="entry name" value="PROTEIN ICFG"/>
    <property type="match status" value="1"/>
</dbReference>
<dbReference type="PRINTS" id="PR00260">
    <property type="entry name" value="CHEMTRNSDUCR"/>
</dbReference>
<evidence type="ECO:0008006" key="9">
    <source>
        <dbReference type="Google" id="ProtNLM"/>
    </source>
</evidence>
<organism evidence="7 8">
    <name type="scientific">Methylocystis iwaonis</name>
    <dbReference type="NCBI Taxonomy" id="2885079"/>
    <lineage>
        <taxon>Bacteria</taxon>
        <taxon>Pseudomonadati</taxon>
        <taxon>Pseudomonadota</taxon>
        <taxon>Alphaproteobacteria</taxon>
        <taxon>Hyphomicrobiales</taxon>
        <taxon>Methylocystaceae</taxon>
        <taxon>Methylocystis</taxon>
    </lineage>
</organism>
<reference evidence="7 8" key="1">
    <citation type="journal article" date="2023" name="Int. J. Syst. Evol. Microbiol.">
        <title>Methylocystis iwaonis sp. nov., a type II methane-oxidizing bacterium from surface soil of a rice paddy field in Japan, and emended description of the genus Methylocystis (ex Whittenbury et al. 1970) Bowman et al. 1993.</title>
        <authorList>
            <person name="Kaise H."/>
            <person name="Sawadogo J.B."/>
            <person name="Alam M.S."/>
            <person name="Ueno C."/>
            <person name="Dianou D."/>
            <person name="Shinjo R."/>
            <person name="Asakawa S."/>
        </authorList>
    </citation>
    <scope>NUCLEOTIDE SEQUENCE [LARGE SCALE GENOMIC DNA]</scope>
    <source>
        <strain evidence="7 8">SS37A-Re</strain>
    </source>
</reference>
<dbReference type="InterPro" id="IPR004089">
    <property type="entry name" value="MCPsignal_dom"/>
</dbReference>
<dbReference type="SMART" id="SM00283">
    <property type="entry name" value="MA"/>
    <property type="match status" value="1"/>
</dbReference>
<feature type="domain" description="Methyl-accepting transducer" evidence="5">
    <location>
        <begin position="190"/>
        <end position="419"/>
    </location>
</feature>
<dbReference type="InterPro" id="IPR003660">
    <property type="entry name" value="HAMP_dom"/>
</dbReference>
<evidence type="ECO:0000256" key="4">
    <source>
        <dbReference type="SAM" id="Phobius"/>
    </source>
</evidence>
<evidence type="ECO:0000256" key="3">
    <source>
        <dbReference type="PROSITE-ProRule" id="PRU00284"/>
    </source>
</evidence>
<evidence type="ECO:0000259" key="5">
    <source>
        <dbReference type="PROSITE" id="PS50111"/>
    </source>
</evidence>
<keyword evidence="8" id="KW-1185">Reference proteome</keyword>
<dbReference type="SUPFAM" id="SSF58104">
    <property type="entry name" value="Methyl-accepting chemotaxis protein (MCP) signaling domain"/>
    <property type="match status" value="1"/>
</dbReference>
<dbReference type="Proteomes" id="UP001317629">
    <property type="component" value="Chromosome"/>
</dbReference>
<sequence length="474" mass="50879">MISVATAVGFYLLLKFGAESAAVSSYWLLGAGLSLAAVNIGAVAALCLFAGKRLAEPVARLTAYMAAMEKGETAEAPPYAERQDEIGQMSASVAYFKSVVDGMRTAEAEAQTQKAKAAEQAKDRENGAKWYIENRDFFFKEYAAGMTKLSEGDLRFRLEKEFIKDYEELRRTFNLAVERLNATMVGVIETADTMDASAQEILSAINDLSRRNETQAATLAETAASVDQFTQAVRETADGAGNAREVVQSARAVAENGEKIVRQVITAMDDISHSSEKISQIIGIIDEIAFQTNLLALNAGVEAARAGEAGRGFAVVATEVRSLAQRATQAAKQIKELIMESNAKVSTGNTLANNSGESLRQIVDQVKKILVIVDEIAVGAEGQSNVLREINTAVHDIDRVTQQNAAMAEEVNATSQNLARFSGNLKSLTSQFNINGARAPQAPAKPQVRAVASAPRSSGNLALKATAEEEWVEF</sequence>
<feature type="domain" description="HAMP" evidence="6">
    <location>
        <begin position="140"/>
        <end position="185"/>
    </location>
</feature>
<keyword evidence="3" id="KW-0807">Transducer</keyword>
<dbReference type="InterPro" id="IPR004090">
    <property type="entry name" value="Chemotax_Me-accpt_rcpt"/>
</dbReference>
<evidence type="ECO:0000313" key="8">
    <source>
        <dbReference type="Proteomes" id="UP001317629"/>
    </source>
</evidence>
<dbReference type="Gene3D" id="6.10.340.10">
    <property type="match status" value="1"/>
</dbReference>
<dbReference type="SMART" id="SM00304">
    <property type="entry name" value="HAMP"/>
    <property type="match status" value="2"/>
</dbReference>
<dbReference type="EMBL" id="AP027142">
    <property type="protein sequence ID" value="BDV34554.1"/>
    <property type="molecule type" value="Genomic_DNA"/>
</dbReference>
<protein>
    <recommendedName>
        <fullName evidence="9">Methyl-accepting chemotaxis protein</fullName>
    </recommendedName>
</protein>
<accession>A0ABM8E9I5</accession>
<name>A0ABM8E9I5_9HYPH</name>
<dbReference type="PROSITE" id="PS50885">
    <property type="entry name" value="HAMP"/>
    <property type="match status" value="2"/>
</dbReference>
<evidence type="ECO:0000259" key="6">
    <source>
        <dbReference type="PROSITE" id="PS50885"/>
    </source>
</evidence>
<feature type="domain" description="HAMP" evidence="6">
    <location>
        <begin position="52"/>
        <end position="105"/>
    </location>
</feature>
<proteinExistence type="inferred from homology"/>
<keyword evidence="4" id="KW-0472">Membrane</keyword>
<dbReference type="CDD" id="cd11386">
    <property type="entry name" value="MCP_signal"/>
    <property type="match status" value="1"/>
</dbReference>
<dbReference type="Pfam" id="PF00015">
    <property type="entry name" value="MCPsignal"/>
    <property type="match status" value="1"/>
</dbReference>
<dbReference type="PROSITE" id="PS50111">
    <property type="entry name" value="CHEMOTAXIS_TRANSDUC_2"/>
    <property type="match status" value="1"/>
</dbReference>
<dbReference type="Gene3D" id="1.10.287.950">
    <property type="entry name" value="Methyl-accepting chemotaxis protein"/>
    <property type="match status" value="1"/>
</dbReference>
<comment type="similarity">
    <text evidence="2">Belongs to the methyl-accepting chemotaxis (MCP) protein family.</text>
</comment>
<dbReference type="InterPro" id="IPR051310">
    <property type="entry name" value="MCP_chemotaxis"/>
</dbReference>
<evidence type="ECO:0000256" key="1">
    <source>
        <dbReference type="ARBA" id="ARBA00022500"/>
    </source>
</evidence>
<evidence type="ECO:0000256" key="2">
    <source>
        <dbReference type="ARBA" id="ARBA00029447"/>
    </source>
</evidence>
<evidence type="ECO:0000313" key="7">
    <source>
        <dbReference type="EMBL" id="BDV34554.1"/>
    </source>
</evidence>
<dbReference type="PANTHER" id="PTHR43531:SF11">
    <property type="entry name" value="METHYL-ACCEPTING CHEMOTAXIS PROTEIN 3"/>
    <property type="match status" value="1"/>
</dbReference>
<keyword evidence="4" id="KW-1133">Transmembrane helix</keyword>